<protein>
    <submittedName>
        <fullName evidence="1">Uncharacterized protein</fullName>
    </submittedName>
</protein>
<name>A0ABU4WG39_9BACT</name>
<accession>A0ABU4WG39</accession>
<organism evidence="1 2">
    <name type="scientific">Intestinicryptomonas porci</name>
    <dbReference type="NCBI Taxonomy" id="2926320"/>
    <lineage>
        <taxon>Bacteria</taxon>
        <taxon>Pseudomonadati</taxon>
        <taxon>Verrucomicrobiota</taxon>
        <taxon>Opitutia</taxon>
        <taxon>Opitutales</taxon>
        <taxon>Intestinicryptomonaceae</taxon>
        <taxon>Intestinicryptomonas</taxon>
    </lineage>
</organism>
<gene>
    <name evidence="1" type="ORF">MOX91_00690</name>
</gene>
<dbReference type="RefSeq" id="WP_370396153.1">
    <property type="nucleotide sequence ID" value="NZ_JALBUT010000001.1"/>
</dbReference>
<comment type="caution">
    <text evidence="1">The sequence shown here is derived from an EMBL/GenBank/DDBJ whole genome shotgun (WGS) entry which is preliminary data.</text>
</comment>
<reference evidence="1 2" key="1">
    <citation type="submission" date="2022-03" db="EMBL/GenBank/DDBJ databases">
        <title>Novel taxa within the pig intestine.</title>
        <authorList>
            <person name="Wylensek D."/>
            <person name="Bishof K."/>
            <person name="Afrizal A."/>
            <person name="Clavel T."/>
        </authorList>
    </citation>
    <scope>NUCLEOTIDE SEQUENCE [LARGE SCALE GENOMIC DNA]</scope>
    <source>
        <strain evidence="1 2">CLA-KB-P66</strain>
    </source>
</reference>
<evidence type="ECO:0000313" key="2">
    <source>
        <dbReference type="Proteomes" id="UP001275932"/>
    </source>
</evidence>
<evidence type="ECO:0000313" key="1">
    <source>
        <dbReference type="EMBL" id="MDX8414703.1"/>
    </source>
</evidence>
<dbReference type="Proteomes" id="UP001275932">
    <property type="component" value="Unassembled WGS sequence"/>
</dbReference>
<sequence>MKIKYSNLTISTPENPPKNFSLTLKKTLQTDKAIGLENAMVSDRGNCVSSVAFSVENSRKTPALAEEFCIEFLREISKLPPSPLEIIFGEGESKKSFIIENAAMSKCKASVEGRITSHSLEFTAGEAGE</sequence>
<dbReference type="EMBL" id="JALBUT010000001">
    <property type="protein sequence ID" value="MDX8414703.1"/>
    <property type="molecule type" value="Genomic_DNA"/>
</dbReference>
<keyword evidence="2" id="KW-1185">Reference proteome</keyword>
<proteinExistence type="predicted"/>